<dbReference type="Pfam" id="PF13561">
    <property type="entry name" value="adh_short_C2"/>
    <property type="match status" value="1"/>
</dbReference>
<dbReference type="Gene3D" id="3.40.50.720">
    <property type="entry name" value="NAD(P)-binding Rossmann-like Domain"/>
    <property type="match status" value="2"/>
</dbReference>
<proteinExistence type="inferred from homology"/>
<dbReference type="EMBL" id="CP003418">
    <property type="protein sequence ID" value="AFH48465.1"/>
    <property type="molecule type" value="Genomic_DNA"/>
</dbReference>
<dbReference type="KEGG" id="ial:IALB_0753"/>
<comment type="similarity">
    <text evidence="1">Belongs to the short-chain dehydrogenases/reductases (SDR) family.</text>
</comment>
<dbReference type="InterPro" id="IPR036291">
    <property type="entry name" value="NAD(P)-bd_dom_sf"/>
</dbReference>
<dbReference type="AlphaFoldDB" id="I0AHK8"/>
<dbReference type="CDD" id="cd05233">
    <property type="entry name" value="SDR_c"/>
    <property type="match status" value="1"/>
</dbReference>
<dbReference type="PANTHER" id="PTHR43477">
    <property type="entry name" value="DIHYDROANTICAPSIN 7-DEHYDROGENASE"/>
    <property type="match status" value="1"/>
</dbReference>
<accession>I0AHK8</accession>
<dbReference type="PATRIC" id="fig|945713.3.peg.755"/>
<evidence type="ECO:0000313" key="3">
    <source>
        <dbReference type="EMBL" id="AFH48465.1"/>
    </source>
</evidence>
<gene>
    <name evidence="3" type="ordered locus">IALB_0753</name>
</gene>
<organism evidence="3 4">
    <name type="scientific">Ignavibacterium album (strain DSM 19864 / JCM 16511 / NBRC 101810 / Mat9-16)</name>
    <dbReference type="NCBI Taxonomy" id="945713"/>
    <lineage>
        <taxon>Bacteria</taxon>
        <taxon>Pseudomonadati</taxon>
        <taxon>Ignavibacteriota</taxon>
        <taxon>Ignavibacteria</taxon>
        <taxon>Ignavibacteriales</taxon>
        <taxon>Ignavibacteriaceae</taxon>
        <taxon>Ignavibacterium</taxon>
    </lineage>
</organism>
<evidence type="ECO:0000256" key="2">
    <source>
        <dbReference type="ARBA" id="ARBA00023002"/>
    </source>
</evidence>
<dbReference type="RefSeq" id="WP_014559621.1">
    <property type="nucleotide sequence ID" value="NC_017464.1"/>
</dbReference>
<dbReference type="InterPro" id="IPR051122">
    <property type="entry name" value="SDR_DHRS6-like"/>
</dbReference>
<keyword evidence="4" id="KW-1185">Reference proteome</keyword>
<dbReference type="PANTHER" id="PTHR43477:SF1">
    <property type="entry name" value="DIHYDROANTICAPSIN 7-DEHYDROGENASE"/>
    <property type="match status" value="1"/>
</dbReference>
<reference evidence="3 4" key="1">
    <citation type="journal article" date="2012" name="Front. Microbiol.">
        <title>Complete genome of Ignavibacterium album, a metabolically versatile, flagellated, facultative anaerobe from the phylum Chlorobi.</title>
        <authorList>
            <person name="Liu Z."/>
            <person name="Frigaard N.-U."/>
            <person name="Vogl K."/>
            <person name="Iino T."/>
            <person name="Ohkuma M."/>
            <person name="Overmann J."/>
            <person name="Bryant D.A."/>
        </authorList>
    </citation>
    <scope>NUCLEOTIDE SEQUENCE [LARGE SCALE GENOMIC DNA]</scope>
    <source>
        <strain evidence="4">DSM 19864 / JCM 16511 / NBRC 101810 / Mat9-16</strain>
    </source>
</reference>
<dbReference type="HOGENOM" id="CLU_010194_1_3_10"/>
<dbReference type="Proteomes" id="UP000007394">
    <property type="component" value="Chromosome"/>
</dbReference>
<dbReference type="PRINTS" id="PR00081">
    <property type="entry name" value="GDHRDH"/>
</dbReference>
<dbReference type="GO" id="GO:0016491">
    <property type="term" value="F:oxidoreductase activity"/>
    <property type="evidence" value="ECO:0007669"/>
    <property type="project" value="UniProtKB-KW"/>
</dbReference>
<protein>
    <submittedName>
        <fullName evidence="3">Dehydrogenase</fullName>
    </submittedName>
</protein>
<evidence type="ECO:0000256" key="1">
    <source>
        <dbReference type="ARBA" id="ARBA00006484"/>
    </source>
</evidence>
<dbReference type="SUPFAM" id="SSF51735">
    <property type="entry name" value="NAD(P)-binding Rossmann-fold domains"/>
    <property type="match status" value="1"/>
</dbReference>
<sequence length="276" mass="29727">MKSGDHQKFWALILGASSGFGEATAIKLAKDGFNIFGVHLDRQATLPNVERIIKEIKSSGVEVEFFNANAADEVKRKEIISSIKSRLNGKPLVKVILHSLAFGTLKPFIPSGDEQAITKAQMEMTLDVMAHSLVYWTQDIYLNGLLAPSSRIFAMTSSGSHSSIPYYGAVSAAKAALESHCRQLAVELGSTGASVNAIMAGVTDTPALRKIPGNREMIEVAYRKNPRGRLTQPEDVAKVISLLCKDGGEWISGSVIHADGGEDIVNFVGQGKPIDF</sequence>
<evidence type="ECO:0000313" key="4">
    <source>
        <dbReference type="Proteomes" id="UP000007394"/>
    </source>
</evidence>
<dbReference type="InterPro" id="IPR002347">
    <property type="entry name" value="SDR_fam"/>
</dbReference>
<name>I0AHK8_IGNAJ</name>
<dbReference type="eggNOG" id="COG1028">
    <property type="taxonomic scope" value="Bacteria"/>
</dbReference>
<dbReference type="OrthoDB" id="9803333at2"/>
<dbReference type="STRING" id="945713.IALB_0753"/>
<keyword evidence="2" id="KW-0560">Oxidoreductase</keyword>